<dbReference type="RefSeq" id="WP_133966732.1">
    <property type="nucleotide sequence ID" value="NZ_SORL01000007.1"/>
</dbReference>
<gene>
    <name evidence="1" type="ORF">DFQ06_1323</name>
</gene>
<dbReference type="AlphaFoldDB" id="A0A4R8MG13"/>
<proteinExistence type="predicted"/>
<accession>A0A4R8MG13</accession>
<protein>
    <submittedName>
        <fullName evidence="1">Uncharacterized protein</fullName>
    </submittedName>
</protein>
<comment type="caution">
    <text evidence="1">The sequence shown here is derived from an EMBL/GenBank/DDBJ whole genome shotgun (WGS) entry which is preliminary data.</text>
</comment>
<reference evidence="1 2" key="1">
    <citation type="submission" date="2019-03" db="EMBL/GenBank/DDBJ databases">
        <title>Genomic Encyclopedia of Type Strains, Phase III (KMG-III): the genomes of soil and plant-associated and newly described type strains.</title>
        <authorList>
            <person name="Whitman W."/>
        </authorList>
    </citation>
    <scope>NUCLEOTIDE SEQUENCE [LARGE SCALE GENOMIC DNA]</scope>
    <source>
        <strain evidence="1 2">CECT 8301</strain>
    </source>
</reference>
<dbReference type="Proteomes" id="UP000294824">
    <property type="component" value="Unassembled WGS sequence"/>
</dbReference>
<name>A0A4R8MG13_9FLAO</name>
<organism evidence="1 2">
    <name type="scientific">Algibacter lectus</name>
    <dbReference type="NCBI Taxonomy" id="221126"/>
    <lineage>
        <taxon>Bacteria</taxon>
        <taxon>Pseudomonadati</taxon>
        <taxon>Bacteroidota</taxon>
        <taxon>Flavobacteriia</taxon>
        <taxon>Flavobacteriales</taxon>
        <taxon>Flavobacteriaceae</taxon>
        <taxon>Algibacter</taxon>
    </lineage>
</organism>
<evidence type="ECO:0000313" key="1">
    <source>
        <dbReference type="EMBL" id="TDY64414.1"/>
    </source>
</evidence>
<evidence type="ECO:0000313" key="2">
    <source>
        <dbReference type="Proteomes" id="UP000294824"/>
    </source>
</evidence>
<dbReference type="EMBL" id="SORL01000007">
    <property type="protein sequence ID" value="TDY64414.1"/>
    <property type="molecule type" value="Genomic_DNA"/>
</dbReference>
<keyword evidence="2" id="KW-1185">Reference proteome</keyword>
<sequence>MKEINYCIEILNLFENDEYSNLFVLKEITSRNYSELVIHLDKIKLEDNNIIEKEIYGSDYIGYFDNTWYQNKYKKYIDLLQKNIAEGEEHRRYGYYFLDYIHRLKQLFINEKLDEKQMLEVILKVDSDIGQKHLFISLLEYMKELEKWSDMEYYIEQMPVYKVNSYRKKDEPTSAFGYQIRIYEYINNVDLNKFKTFYKKCLPAKHKTEANLIKSDFISNYSKQKGLEAAMELTEKTPFKNYEITALKPLVDILSYPEMLTLIEKHEEVLNKQKSAIKEKLLVGTLKAEFNKGNYNESYFLEVYNLIQKMDRKERWGDFKLKDSLFFDLGESTKNLELIINCRKEIKHNLLKKELKYWELENKKAIVNNV</sequence>